<dbReference type="EMBL" id="JACHON010000009">
    <property type="protein sequence ID" value="MBB6513259.1"/>
    <property type="molecule type" value="Genomic_DNA"/>
</dbReference>
<protein>
    <submittedName>
        <fullName evidence="1">Uncharacterized protein</fullName>
    </submittedName>
</protein>
<reference evidence="1 2" key="1">
    <citation type="submission" date="2020-08" db="EMBL/GenBank/DDBJ databases">
        <title>Genomic Encyclopedia of Type Strains, Phase IV (KMG-IV): sequencing the most valuable type-strain genomes for metagenomic binning, comparative biology and taxonomic classification.</title>
        <authorList>
            <person name="Goeker M."/>
        </authorList>
    </citation>
    <scope>NUCLEOTIDE SEQUENCE [LARGE SCALE GENOMIC DNA]</scope>
    <source>
        <strain evidence="1 2">DSM 11805</strain>
    </source>
</reference>
<sequence>MKFRKYILLLFFAVILLFLFINFSDLIGFKKEEFVIRELKDTNQTLEDSRVFTDKEKIIEIKIMLENLTFDGIYDMAGTPNYEFYFKEDEQTMYQGWEHHSPRMTIVNSISGGTTIDITDPLYQLITEEEISEFALTELALADYISNKISSAFEEVKASPTEKNYLQLYYTLQNIDNKVQKEMEKYQSVVDKDIWISYTKLPENNTIEYIKQLAENTEKNNPDERFNLEKIEKIWIQFEKDIRLLMEEDTFTPTLLAEKYIALILDLNDIDSSNTHRY</sequence>
<evidence type="ECO:0000313" key="2">
    <source>
        <dbReference type="Proteomes" id="UP000572212"/>
    </source>
</evidence>
<dbReference type="AlphaFoldDB" id="A0A841RLA1"/>
<accession>A0A841RLA1</accession>
<keyword evidence="2" id="KW-1185">Reference proteome</keyword>
<comment type="caution">
    <text evidence="1">The sequence shown here is derived from an EMBL/GenBank/DDBJ whole genome shotgun (WGS) entry which is preliminary data.</text>
</comment>
<dbReference type="RefSeq" id="WP_184248109.1">
    <property type="nucleotide sequence ID" value="NZ_BAAACU010000055.1"/>
</dbReference>
<proteinExistence type="predicted"/>
<name>A0A841RLA1_9BACI</name>
<dbReference type="Proteomes" id="UP000572212">
    <property type="component" value="Unassembled WGS sequence"/>
</dbReference>
<organism evidence="1 2">
    <name type="scientific">Gracilibacillus halotolerans</name>
    <dbReference type="NCBI Taxonomy" id="74386"/>
    <lineage>
        <taxon>Bacteria</taxon>
        <taxon>Bacillati</taxon>
        <taxon>Bacillota</taxon>
        <taxon>Bacilli</taxon>
        <taxon>Bacillales</taxon>
        <taxon>Bacillaceae</taxon>
        <taxon>Gracilibacillus</taxon>
    </lineage>
</organism>
<evidence type="ECO:0000313" key="1">
    <source>
        <dbReference type="EMBL" id="MBB6513259.1"/>
    </source>
</evidence>
<gene>
    <name evidence="1" type="ORF">GGQ92_002063</name>
</gene>